<sequence length="271" mass="29731">MGNGMILKRLQEEEEEEEEEDVVTTIQILWGAFRDCSMLPCGTVDVRHCVLTSRWLPAAVALLLLVSCSFSRAHSATVEHDFHIVHNVDNRSPEIDPFWYVGRGVRPIGRFGKRHSGVEAVGSRAVQPVLLTLGLLLNSLRNKDNFGTYLEFRVLNLSSCGGHLVLQEGQLCVCGAAPNTAGTLLQVPQLPLKPVHGTSSQNILTFSSILVSLWFSLRVSELLEMGEALMDSVGVEPSPPASSISSSVAFRTFSTSVVMLQREAAEYFCFI</sequence>
<dbReference type="AlphaFoldDB" id="A0A4Z2JGI0"/>
<protein>
    <submittedName>
        <fullName evidence="1">Prolactin-releasing peptide</fullName>
    </submittedName>
</protein>
<evidence type="ECO:0000313" key="1">
    <source>
        <dbReference type="EMBL" id="TNN89057.1"/>
    </source>
</evidence>
<accession>A0A4Z2JGI0</accession>
<dbReference type="EMBL" id="SRLO01000003">
    <property type="protein sequence ID" value="TNN89057.1"/>
    <property type="molecule type" value="Genomic_DNA"/>
</dbReference>
<evidence type="ECO:0000313" key="2">
    <source>
        <dbReference type="Proteomes" id="UP000314294"/>
    </source>
</evidence>
<organism evidence="1 2">
    <name type="scientific">Liparis tanakae</name>
    <name type="common">Tanaka's snailfish</name>
    <dbReference type="NCBI Taxonomy" id="230148"/>
    <lineage>
        <taxon>Eukaryota</taxon>
        <taxon>Metazoa</taxon>
        <taxon>Chordata</taxon>
        <taxon>Craniata</taxon>
        <taxon>Vertebrata</taxon>
        <taxon>Euteleostomi</taxon>
        <taxon>Actinopterygii</taxon>
        <taxon>Neopterygii</taxon>
        <taxon>Teleostei</taxon>
        <taxon>Neoteleostei</taxon>
        <taxon>Acanthomorphata</taxon>
        <taxon>Eupercaria</taxon>
        <taxon>Perciformes</taxon>
        <taxon>Cottioidei</taxon>
        <taxon>Cottales</taxon>
        <taxon>Liparidae</taxon>
        <taxon>Liparis</taxon>
    </lineage>
</organism>
<dbReference type="OrthoDB" id="8587277at2759"/>
<keyword evidence="2" id="KW-1185">Reference proteome</keyword>
<dbReference type="PANTHER" id="PTHR17206:SF0">
    <property type="entry name" value="PRRP PROTEIN"/>
    <property type="match status" value="1"/>
</dbReference>
<dbReference type="InterPro" id="IPR026194">
    <property type="entry name" value="PrRP"/>
</dbReference>
<comment type="caution">
    <text evidence="1">The sequence shown here is derived from an EMBL/GenBank/DDBJ whole genome shotgun (WGS) entry which is preliminary data.</text>
</comment>
<dbReference type="Pfam" id="PF15172">
    <property type="entry name" value="Prolactin_RP"/>
    <property type="match status" value="1"/>
</dbReference>
<reference evidence="1 2" key="1">
    <citation type="submission" date="2019-03" db="EMBL/GenBank/DDBJ databases">
        <title>First draft genome of Liparis tanakae, snailfish: a comprehensive survey of snailfish specific genes.</title>
        <authorList>
            <person name="Kim W."/>
            <person name="Song I."/>
            <person name="Jeong J.-H."/>
            <person name="Kim D."/>
            <person name="Kim S."/>
            <person name="Ryu S."/>
            <person name="Song J.Y."/>
            <person name="Lee S.K."/>
        </authorList>
    </citation>
    <scope>NUCLEOTIDE SEQUENCE [LARGE SCALE GENOMIC DNA]</scope>
    <source>
        <tissue evidence="1">Muscle</tissue>
    </source>
</reference>
<dbReference type="GO" id="GO:0005179">
    <property type="term" value="F:hormone activity"/>
    <property type="evidence" value="ECO:0007669"/>
    <property type="project" value="InterPro"/>
</dbReference>
<dbReference type="Proteomes" id="UP000314294">
    <property type="component" value="Unassembled WGS sequence"/>
</dbReference>
<dbReference type="PANTHER" id="PTHR17206">
    <property type="entry name" value="PROLACTIN-RELEASING PEPTIDE"/>
    <property type="match status" value="1"/>
</dbReference>
<name>A0A4Z2JGI0_9TELE</name>
<gene>
    <name evidence="1" type="primary">Prlh</name>
    <name evidence="1" type="ORF">EYF80_000936</name>
</gene>
<proteinExistence type="predicted"/>